<comment type="catalytic activity">
    <reaction evidence="6">
        <text>N,N-dimethylethanolamine phosphate + S-adenosyl-L-methionine = phosphocholine + S-adenosyl-L-homocysteine + H(+)</text>
        <dbReference type="Rhea" id="RHEA:25325"/>
        <dbReference type="ChEBI" id="CHEBI:15378"/>
        <dbReference type="ChEBI" id="CHEBI:57856"/>
        <dbReference type="ChEBI" id="CHEBI:58641"/>
        <dbReference type="ChEBI" id="CHEBI:59789"/>
        <dbReference type="ChEBI" id="CHEBI:295975"/>
        <dbReference type="EC" id="2.1.1.103"/>
    </reaction>
    <physiologicalReaction direction="left-to-right" evidence="6">
        <dbReference type="Rhea" id="RHEA:25326"/>
    </physiologicalReaction>
</comment>
<keyword evidence="4 11" id="KW-0808">Transferase</keyword>
<name>X6PCV5_RETFI</name>
<dbReference type="EC" id="2.1.1.103" evidence="5"/>
<dbReference type="OrthoDB" id="8300214at2759"/>
<proteinExistence type="predicted"/>
<dbReference type="PANTHER" id="PTHR44307">
    <property type="entry name" value="PHOSPHOETHANOLAMINE METHYLTRANSFERASE"/>
    <property type="match status" value="1"/>
</dbReference>
<feature type="domain" description="Methyltransferase" evidence="10">
    <location>
        <begin position="120"/>
        <end position="206"/>
    </location>
</feature>
<accession>X6PCV5</accession>
<evidence type="ECO:0000259" key="10">
    <source>
        <dbReference type="Pfam" id="PF13649"/>
    </source>
</evidence>
<comment type="pathway">
    <text evidence="2">Lipid metabolism.</text>
</comment>
<keyword evidence="9" id="KW-1133">Transmembrane helix</keyword>
<keyword evidence="12" id="KW-1185">Reference proteome</keyword>
<evidence type="ECO:0000256" key="3">
    <source>
        <dbReference type="ARBA" id="ARBA00022603"/>
    </source>
</evidence>
<comment type="catalytic activity">
    <reaction evidence="8">
        <text>N-methylethanolamine phosphate + S-adenosyl-L-methionine = N,N-dimethylethanolamine phosphate + S-adenosyl-L-homocysteine + H(+)</text>
        <dbReference type="Rhea" id="RHEA:25321"/>
        <dbReference type="ChEBI" id="CHEBI:15378"/>
        <dbReference type="ChEBI" id="CHEBI:57781"/>
        <dbReference type="ChEBI" id="CHEBI:57856"/>
        <dbReference type="ChEBI" id="CHEBI:58641"/>
        <dbReference type="ChEBI" id="CHEBI:59789"/>
        <dbReference type="EC" id="2.1.1.103"/>
    </reaction>
    <physiologicalReaction direction="left-to-right" evidence="8">
        <dbReference type="Rhea" id="RHEA:25322"/>
    </physiologicalReaction>
</comment>
<dbReference type="GO" id="GO:0032259">
    <property type="term" value="P:methylation"/>
    <property type="evidence" value="ECO:0007669"/>
    <property type="project" value="UniProtKB-KW"/>
</dbReference>
<evidence type="ECO:0000256" key="5">
    <source>
        <dbReference type="ARBA" id="ARBA00035674"/>
    </source>
</evidence>
<evidence type="ECO:0000256" key="4">
    <source>
        <dbReference type="ARBA" id="ARBA00022679"/>
    </source>
</evidence>
<dbReference type="InterPro" id="IPR041698">
    <property type="entry name" value="Methyltransf_25"/>
</dbReference>
<evidence type="ECO:0000256" key="7">
    <source>
        <dbReference type="ARBA" id="ARBA00047622"/>
    </source>
</evidence>
<keyword evidence="3 11" id="KW-0489">Methyltransferase</keyword>
<evidence type="ECO:0000256" key="6">
    <source>
        <dbReference type="ARBA" id="ARBA00047619"/>
    </source>
</evidence>
<comment type="caution">
    <text evidence="11">The sequence shown here is derived from an EMBL/GenBank/DDBJ whole genome shotgun (WGS) entry which is preliminary data.</text>
</comment>
<feature type="transmembrane region" description="Helical" evidence="9">
    <location>
        <begin position="206"/>
        <end position="224"/>
    </location>
</feature>
<keyword evidence="9" id="KW-0472">Membrane</keyword>
<dbReference type="Proteomes" id="UP000023152">
    <property type="component" value="Unassembled WGS sequence"/>
</dbReference>
<organism evidence="11 12">
    <name type="scientific">Reticulomyxa filosa</name>
    <dbReference type="NCBI Taxonomy" id="46433"/>
    <lineage>
        <taxon>Eukaryota</taxon>
        <taxon>Sar</taxon>
        <taxon>Rhizaria</taxon>
        <taxon>Retaria</taxon>
        <taxon>Foraminifera</taxon>
        <taxon>Monothalamids</taxon>
        <taxon>Reticulomyxidae</taxon>
        <taxon>Reticulomyxa</taxon>
    </lineage>
</organism>
<evidence type="ECO:0000256" key="1">
    <source>
        <dbReference type="ARBA" id="ARBA00004969"/>
    </source>
</evidence>
<comment type="catalytic activity">
    <reaction evidence="7">
        <text>phosphoethanolamine + S-adenosyl-L-methionine = N-methylethanolamine phosphate + S-adenosyl-L-homocysteine + H(+)</text>
        <dbReference type="Rhea" id="RHEA:20365"/>
        <dbReference type="ChEBI" id="CHEBI:15378"/>
        <dbReference type="ChEBI" id="CHEBI:57781"/>
        <dbReference type="ChEBI" id="CHEBI:57856"/>
        <dbReference type="ChEBI" id="CHEBI:58190"/>
        <dbReference type="ChEBI" id="CHEBI:59789"/>
        <dbReference type="EC" id="2.1.1.103"/>
    </reaction>
    <physiologicalReaction direction="left-to-right" evidence="7">
        <dbReference type="Rhea" id="RHEA:20366"/>
    </physiologicalReaction>
</comment>
<comment type="pathway">
    <text evidence="1">Phospholipid metabolism; phosphatidylcholine biosynthesis.</text>
</comment>
<gene>
    <name evidence="11" type="ORF">RFI_01187</name>
</gene>
<dbReference type="InterPro" id="IPR029063">
    <property type="entry name" value="SAM-dependent_MTases_sf"/>
</dbReference>
<dbReference type="EMBL" id="ASPP01001199">
    <property type="protein sequence ID" value="ETO35874.1"/>
    <property type="molecule type" value="Genomic_DNA"/>
</dbReference>
<dbReference type="Gene3D" id="3.40.50.150">
    <property type="entry name" value="Vaccinia Virus protein VP39"/>
    <property type="match status" value="1"/>
</dbReference>
<evidence type="ECO:0000256" key="8">
    <source>
        <dbReference type="ARBA" id="ARBA00047841"/>
    </source>
</evidence>
<dbReference type="PANTHER" id="PTHR44307:SF2">
    <property type="entry name" value="PHOSPHOETHANOLAMINE METHYLTRANSFERASE ISOFORM X1"/>
    <property type="match status" value="1"/>
</dbReference>
<dbReference type="AlphaFoldDB" id="X6PCV5"/>
<dbReference type="SUPFAM" id="SSF53335">
    <property type="entry name" value="S-adenosyl-L-methionine-dependent methyltransferases"/>
    <property type="match status" value="1"/>
</dbReference>
<protein>
    <recommendedName>
        <fullName evidence="5">phosphoethanolamine N-methyltransferase</fullName>
        <ecNumber evidence="5">2.1.1.103</ecNumber>
    </recommendedName>
</protein>
<reference evidence="11 12" key="1">
    <citation type="journal article" date="2013" name="Curr. Biol.">
        <title>The Genome of the Foraminiferan Reticulomyxa filosa.</title>
        <authorList>
            <person name="Glockner G."/>
            <person name="Hulsmann N."/>
            <person name="Schleicher M."/>
            <person name="Noegel A.A."/>
            <person name="Eichinger L."/>
            <person name="Gallinger C."/>
            <person name="Pawlowski J."/>
            <person name="Sierra R."/>
            <person name="Euteneuer U."/>
            <person name="Pillet L."/>
            <person name="Moustafa A."/>
            <person name="Platzer M."/>
            <person name="Groth M."/>
            <person name="Szafranski K."/>
            <person name="Schliwa M."/>
        </authorList>
    </citation>
    <scope>NUCLEOTIDE SEQUENCE [LARGE SCALE GENOMIC DNA]</scope>
</reference>
<dbReference type="GO" id="GO:0000234">
    <property type="term" value="F:phosphoethanolamine N-methyltransferase activity"/>
    <property type="evidence" value="ECO:0007669"/>
    <property type="project" value="UniProtKB-EC"/>
</dbReference>
<evidence type="ECO:0000256" key="9">
    <source>
        <dbReference type="SAM" id="Phobius"/>
    </source>
</evidence>
<sequence>MSHFVNETEIESKELCFPSFLKSENEEDGTRRKMRDYWVMHCADNPTNDTMMLMNDASEIDHEERKEIVSMLPKYTNKEVACTGSNICGQDVSPHLKEAEKKKEIVKMSVLKGVRIGLWIGRFTKSLAMNASKVVAVDFMQVCIDKNEETVGQIYKNVQYICKDVTELSLENQQFYFVFSNWLMMYLNDKETEILAQKMFDWTKPGVYVFFFFVGVFCCCFCKVNPTFYRKHLFYTTLFSQWDDLELLKVCRVKCYEEMKNKTNQYIWLFQKKMTTATIENESLDN</sequence>
<evidence type="ECO:0000313" key="11">
    <source>
        <dbReference type="EMBL" id="ETO35874.1"/>
    </source>
</evidence>
<evidence type="ECO:0000256" key="2">
    <source>
        <dbReference type="ARBA" id="ARBA00005189"/>
    </source>
</evidence>
<dbReference type="Pfam" id="PF13649">
    <property type="entry name" value="Methyltransf_25"/>
    <property type="match status" value="1"/>
</dbReference>
<evidence type="ECO:0000313" key="12">
    <source>
        <dbReference type="Proteomes" id="UP000023152"/>
    </source>
</evidence>
<keyword evidence="9" id="KW-0812">Transmembrane</keyword>